<dbReference type="AlphaFoldDB" id="J9BW05"/>
<gene>
    <name evidence="1" type="ORF">EVA_20144</name>
</gene>
<reference evidence="1" key="1">
    <citation type="journal article" date="2012" name="PLoS ONE">
        <title>Gene sets for utilization of primary and secondary nutrition supplies in the distal gut of endangered iberian lynx.</title>
        <authorList>
            <person name="Alcaide M."/>
            <person name="Messina E."/>
            <person name="Richter M."/>
            <person name="Bargiela R."/>
            <person name="Peplies J."/>
            <person name="Huws S.A."/>
            <person name="Newbold C.J."/>
            <person name="Golyshin P.N."/>
            <person name="Simon M.A."/>
            <person name="Lopez G."/>
            <person name="Yakimov M.M."/>
            <person name="Ferrer M."/>
        </authorList>
    </citation>
    <scope>NUCLEOTIDE SEQUENCE</scope>
</reference>
<organism evidence="1">
    <name type="scientific">gut metagenome</name>
    <dbReference type="NCBI Taxonomy" id="749906"/>
    <lineage>
        <taxon>unclassified sequences</taxon>
        <taxon>metagenomes</taxon>
        <taxon>organismal metagenomes</taxon>
    </lineage>
</organism>
<sequence>DINEETNMAKKILKSLMSWC</sequence>
<dbReference type="EMBL" id="AMCI01007972">
    <property type="protein sequence ID" value="EJW91750.1"/>
    <property type="molecule type" value="Genomic_DNA"/>
</dbReference>
<feature type="non-terminal residue" evidence="1">
    <location>
        <position position="1"/>
    </location>
</feature>
<evidence type="ECO:0000313" key="1">
    <source>
        <dbReference type="EMBL" id="EJW91750.1"/>
    </source>
</evidence>
<name>J9BW05_9ZZZZ</name>
<comment type="caution">
    <text evidence="1">The sequence shown here is derived from an EMBL/GenBank/DDBJ whole genome shotgun (WGS) entry which is preliminary data.</text>
</comment>
<protein>
    <submittedName>
        <fullName evidence="1">Uncharacterized protein</fullName>
    </submittedName>
</protein>
<accession>J9BW05</accession>
<proteinExistence type="predicted"/>